<dbReference type="Pfam" id="PF00610">
    <property type="entry name" value="DEP"/>
    <property type="match status" value="1"/>
</dbReference>
<evidence type="ECO:0000259" key="9">
    <source>
        <dbReference type="PROSITE" id="PS50186"/>
    </source>
</evidence>
<dbReference type="SMART" id="SM00049">
    <property type="entry name" value="DEP"/>
    <property type="match status" value="1"/>
</dbReference>
<dbReference type="PROSITE" id="PS50186">
    <property type="entry name" value="DEP"/>
    <property type="match status" value="1"/>
</dbReference>
<dbReference type="FunFam" id="1.10.10.10:FF:000040">
    <property type="entry name" value="segment polarity protein dishevelled homolog DVL-3"/>
    <property type="match status" value="1"/>
</dbReference>
<dbReference type="Pfam" id="PF02377">
    <property type="entry name" value="Dishevelled"/>
    <property type="match status" value="1"/>
</dbReference>
<dbReference type="InterPro" id="IPR015506">
    <property type="entry name" value="Dsh/Dvl-rel"/>
</dbReference>
<dbReference type="PRINTS" id="PR01760">
    <property type="entry name" value="DISHEVELLED"/>
</dbReference>
<dbReference type="InterPro" id="IPR008339">
    <property type="entry name" value="Dishevelled_fam"/>
</dbReference>
<dbReference type="PROSITE" id="PS50106">
    <property type="entry name" value="PDZ"/>
    <property type="match status" value="1"/>
</dbReference>
<dbReference type="FunFam" id="2.30.42.10:FF:000203">
    <property type="entry name" value="DiSHevelled related"/>
    <property type="match status" value="1"/>
</dbReference>
<feature type="domain" description="DEP" evidence="9">
    <location>
        <begin position="362"/>
        <end position="436"/>
    </location>
</feature>
<evidence type="ECO:0000259" key="10">
    <source>
        <dbReference type="PROSITE" id="PS50841"/>
    </source>
</evidence>
<feature type="compositionally biased region" description="Basic residues" evidence="7">
    <location>
        <begin position="165"/>
        <end position="179"/>
    </location>
</feature>
<dbReference type="InterPro" id="IPR001478">
    <property type="entry name" value="PDZ"/>
</dbReference>
<dbReference type="EMBL" id="FN653017">
    <property type="protein sequence ID" value="CBY21447.1"/>
    <property type="molecule type" value="Genomic_DNA"/>
</dbReference>
<dbReference type="InParanoid" id="E4WWE3"/>
<dbReference type="InterPro" id="IPR000591">
    <property type="entry name" value="DEP_dom"/>
</dbReference>
<evidence type="ECO:0000256" key="5">
    <source>
        <dbReference type="ARBA" id="ARBA00022687"/>
    </source>
</evidence>
<dbReference type="PANTHER" id="PTHR10878">
    <property type="entry name" value="SEGMENT POLARITY PROTEIN DISHEVELLED"/>
    <property type="match status" value="1"/>
</dbReference>
<feature type="domain" description="PDZ" evidence="8">
    <location>
        <begin position="204"/>
        <end position="276"/>
    </location>
</feature>
<dbReference type="Proteomes" id="UP000001307">
    <property type="component" value="Unassembled WGS sequence"/>
</dbReference>
<dbReference type="SMART" id="SM00021">
    <property type="entry name" value="DAX"/>
    <property type="match status" value="1"/>
</dbReference>
<reference evidence="11" key="1">
    <citation type="journal article" date="2010" name="Science">
        <title>Plasticity of animal genome architecture unmasked by rapid evolution of a pelagic tunicate.</title>
        <authorList>
            <person name="Denoeud F."/>
            <person name="Henriet S."/>
            <person name="Mungpakdee S."/>
            <person name="Aury J.M."/>
            <person name="Da Silva C."/>
            <person name="Brinkmann H."/>
            <person name="Mikhaleva J."/>
            <person name="Olsen L.C."/>
            <person name="Jubin C."/>
            <person name="Canestro C."/>
            <person name="Bouquet J.M."/>
            <person name="Danks G."/>
            <person name="Poulain J."/>
            <person name="Campsteijn C."/>
            <person name="Adamski M."/>
            <person name="Cross I."/>
            <person name="Yadetie F."/>
            <person name="Muffato M."/>
            <person name="Louis A."/>
            <person name="Butcher S."/>
            <person name="Tsagkogeorga G."/>
            <person name="Konrad A."/>
            <person name="Singh S."/>
            <person name="Jensen M.F."/>
            <person name="Cong E.H."/>
            <person name="Eikeseth-Otteraa H."/>
            <person name="Noel B."/>
            <person name="Anthouard V."/>
            <person name="Porcel B.M."/>
            <person name="Kachouri-Lafond R."/>
            <person name="Nishino A."/>
            <person name="Ugolini M."/>
            <person name="Chourrout P."/>
            <person name="Nishida H."/>
            <person name="Aasland R."/>
            <person name="Huzurbazar S."/>
            <person name="Westhof E."/>
            <person name="Delsuc F."/>
            <person name="Lehrach H."/>
            <person name="Reinhardt R."/>
            <person name="Weissenbach J."/>
            <person name="Roy S.W."/>
            <person name="Artiguenave F."/>
            <person name="Postlethwait J.H."/>
            <person name="Manak J.R."/>
            <person name="Thompson E.M."/>
            <person name="Jaillon O."/>
            <person name="Du Pasquier L."/>
            <person name="Boudinot P."/>
            <person name="Liberles D.A."/>
            <person name="Volff J.N."/>
            <person name="Philippe H."/>
            <person name="Lenhard B."/>
            <person name="Roest Crollius H."/>
            <person name="Wincker P."/>
            <person name="Chourrout D."/>
        </authorList>
    </citation>
    <scope>NUCLEOTIDE SEQUENCE [LARGE SCALE GENOMIC DNA]</scope>
</reference>
<dbReference type="AlphaFoldDB" id="E4WWE3"/>
<evidence type="ECO:0000256" key="7">
    <source>
        <dbReference type="SAM" id="MobiDB-lite"/>
    </source>
</evidence>
<dbReference type="Gene3D" id="2.30.42.10">
    <property type="match status" value="1"/>
</dbReference>
<organism evidence="11">
    <name type="scientific">Oikopleura dioica</name>
    <name type="common">Tunicate</name>
    <dbReference type="NCBI Taxonomy" id="34765"/>
    <lineage>
        <taxon>Eukaryota</taxon>
        <taxon>Metazoa</taxon>
        <taxon>Chordata</taxon>
        <taxon>Tunicata</taxon>
        <taxon>Appendicularia</taxon>
        <taxon>Copelata</taxon>
        <taxon>Oikopleuridae</taxon>
        <taxon>Oikopleura</taxon>
    </lineage>
</organism>
<comment type="subcellular location">
    <subcellularLocation>
        <location evidence="1">Cytoplasm</location>
    </subcellularLocation>
</comment>
<feature type="domain" description="DIX" evidence="10">
    <location>
        <begin position="2"/>
        <end position="84"/>
    </location>
</feature>
<proteinExistence type="inferred from homology"/>
<dbReference type="InterPro" id="IPR003351">
    <property type="entry name" value="Dishevelled_protein_dom"/>
</dbReference>
<accession>E4WWE3</accession>
<evidence type="ECO:0000256" key="3">
    <source>
        <dbReference type="ARBA" id="ARBA00022473"/>
    </source>
</evidence>
<dbReference type="FunFam" id="2.40.240.130:FF:000001">
    <property type="entry name" value="Segment polarity protein dishevelled homolog DVL-1"/>
    <property type="match status" value="1"/>
</dbReference>
<dbReference type="PROSITE" id="PS50841">
    <property type="entry name" value="DIX"/>
    <property type="match status" value="1"/>
</dbReference>
<evidence type="ECO:0000256" key="4">
    <source>
        <dbReference type="ARBA" id="ARBA00022490"/>
    </source>
</evidence>
<dbReference type="InterPro" id="IPR036390">
    <property type="entry name" value="WH_DNA-bd_sf"/>
</dbReference>
<dbReference type="FunCoup" id="E4WWE3">
    <property type="interactions" value="421"/>
</dbReference>
<dbReference type="Pfam" id="PF00778">
    <property type="entry name" value="DIX"/>
    <property type="match status" value="1"/>
</dbReference>
<dbReference type="Gene3D" id="2.40.240.130">
    <property type="match status" value="1"/>
</dbReference>
<dbReference type="InterPro" id="IPR036388">
    <property type="entry name" value="WH-like_DNA-bd_sf"/>
</dbReference>
<dbReference type="OrthoDB" id="10031689at2759"/>
<dbReference type="GO" id="GO:0005829">
    <property type="term" value="C:cytosol"/>
    <property type="evidence" value="ECO:0007669"/>
    <property type="project" value="TreeGrafter"/>
</dbReference>
<dbReference type="CDD" id="cd04438">
    <property type="entry name" value="DEP_dishevelled"/>
    <property type="match status" value="1"/>
</dbReference>
<dbReference type="GO" id="GO:0005109">
    <property type="term" value="F:frizzled binding"/>
    <property type="evidence" value="ECO:0007669"/>
    <property type="project" value="TreeGrafter"/>
</dbReference>
<dbReference type="Gene3D" id="1.10.10.10">
    <property type="entry name" value="Winged helix-like DNA-binding domain superfamily/Winged helix DNA-binding domain"/>
    <property type="match status" value="1"/>
</dbReference>
<dbReference type="GO" id="GO:0035556">
    <property type="term" value="P:intracellular signal transduction"/>
    <property type="evidence" value="ECO:0007669"/>
    <property type="project" value="InterPro"/>
</dbReference>
<dbReference type="InterPro" id="IPR036034">
    <property type="entry name" value="PDZ_sf"/>
</dbReference>
<evidence type="ECO:0000313" key="12">
    <source>
        <dbReference type="Proteomes" id="UP000001307"/>
    </source>
</evidence>
<feature type="region of interest" description="Disordered" evidence="7">
    <location>
        <begin position="99"/>
        <end position="132"/>
    </location>
</feature>
<evidence type="ECO:0000256" key="6">
    <source>
        <dbReference type="PROSITE-ProRule" id="PRU00069"/>
    </source>
</evidence>
<dbReference type="InterPro" id="IPR029071">
    <property type="entry name" value="Ubiquitin-like_domsf"/>
</dbReference>
<dbReference type="Pfam" id="PF00595">
    <property type="entry name" value="PDZ"/>
    <property type="match status" value="1"/>
</dbReference>
<dbReference type="SMART" id="SM00228">
    <property type="entry name" value="PDZ"/>
    <property type="match status" value="1"/>
</dbReference>
<sequence length="543" mass="60754">MATQTKVVYYIGDENTPYLVKVPVAKEAISLADFKKCINKKNYKFFFQSYDEDFGLVKEEISDDKAVLPQTQEGKIVCFLTACEKLKRQALTVMHLEFIAPPPPRSHGSGSSGSRRARRPPPMADRFGSQSTIMSSELSDRTAFDTDFDDASSIATVTDMSSVSRQRRPRRQVRRKKRPTKLDDTTSNYSSSVTDSTMSLNVMTVELDLEKHKFLGISIVGQNNESGDGGIYIGSIMKGGAVAADGRIEAGDMLLQVNDVNFEEMTNNEAVDFLRKVVNDPSKKITLMIAKCWDPSPTPHHNSLPRDNLNEPIRPIDPAAWVANTFASSLPEADQMNYPHFNRIQLTIHSEMSTVARMMRFPNSGLDIKDRQWLKITIPMAFIGSELVDWLHSKVEGLQDRRDARKYASSMLKASYIKHTVNKTSFSEQCYYVFGDQNNVPSLPREMVNMSLTDSNSDISTDTCRSMGALPRARPSTPNQYYHQDYDTMSIASSSCMSSVSQMSVRDRIVAQVGAAQRQKQIEDDNISMSSASTISRVRSAIV</sequence>
<dbReference type="GO" id="GO:0060070">
    <property type="term" value="P:canonical Wnt signaling pathway"/>
    <property type="evidence" value="ECO:0007669"/>
    <property type="project" value="TreeGrafter"/>
</dbReference>
<evidence type="ECO:0000256" key="1">
    <source>
        <dbReference type="ARBA" id="ARBA00004496"/>
    </source>
</evidence>
<protein>
    <submittedName>
        <fullName evidence="11">Uncharacterized protein</fullName>
    </submittedName>
</protein>
<keyword evidence="4" id="KW-0963">Cytoplasm</keyword>
<dbReference type="InterPro" id="IPR038207">
    <property type="entry name" value="DIX_dom_sf"/>
</dbReference>
<evidence type="ECO:0000256" key="2">
    <source>
        <dbReference type="ARBA" id="ARBA00008735"/>
    </source>
</evidence>
<dbReference type="SUPFAM" id="SSF50156">
    <property type="entry name" value="PDZ domain-like"/>
    <property type="match status" value="1"/>
</dbReference>
<dbReference type="PANTHER" id="PTHR10878:SF25">
    <property type="entry name" value="SEGMENT POLARITY PROTEIN DISHEVELLED"/>
    <property type="match status" value="1"/>
</dbReference>
<dbReference type="SUPFAM" id="SSF54236">
    <property type="entry name" value="Ubiquitin-like"/>
    <property type="match status" value="1"/>
</dbReference>
<keyword evidence="3" id="KW-0217">Developmental protein</keyword>
<evidence type="ECO:0000313" key="11">
    <source>
        <dbReference type="EMBL" id="CBY21447.1"/>
    </source>
</evidence>
<feature type="region of interest" description="Disordered" evidence="7">
    <location>
        <begin position="158"/>
        <end position="193"/>
    </location>
</feature>
<evidence type="ECO:0000259" key="8">
    <source>
        <dbReference type="PROSITE" id="PS50106"/>
    </source>
</evidence>
<comment type="similarity">
    <text evidence="2">Belongs to the DSH family.</text>
</comment>
<dbReference type="SUPFAM" id="SSF46785">
    <property type="entry name" value="Winged helix' DNA-binding domain"/>
    <property type="match status" value="1"/>
</dbReference>
<dbReference type="CDD" id="cd06717">
    <property type="entry name" value="PDZ_Dishevelled-like"/>
    <property type="match status" value="1"/>
</dbReference>
<keyword evidence="5 6" id="KW-0879">Wnt signaling pathway</keyword>
<gene>
    <name evidence="11" type="ORF">GSOID_T00009214001</name>
</gene>
<keyword evidence="12" id="KW-1185">Reference proteome</keyword>
<name>E4WWE3_OIKDI</name>
<dbReference type="InterPro" id="IPR001158">
    <property type="entry name" value="DIX"/>
</dbReference>